<dbReference type="InterPro" id="IPR036249">
    <property type="entry name" value="Thioredoxin-like_sf"/>
</dbReference>
<dbReference type="PATRIC" id="fig|1348774.3.peg.721"/>
<evidence type="ECO:0000313" key="1">
    <source>
        <dbReference type="EMBL" id="AKM09242.1"/>
    </source>
</evidence>
<dbReference type="SUPFAM" id="SSF47616">
    <property type="entry name" value="GST C-terminal domain-like"/>
    <property type="match status" value="1"/>
</dbReference>
<dbReference type="STRING" id="1348774.AB433_03455"/>
<dbReference type="GO" id="GO:0016740">
    <property type="term" value="F:transferase activity"/>
    <property type="evidence" value="ECO:0007669"/>
    <property type="project" value="UniProtKB-KW"/>
</dbReference>
<dbReference type="Pfam" id="PF02798">
    <property type="entry name" value="GST_N"/>
    <property type="match status" value="1"/>
</dbReference>
<protein>
    <submittedName>
        <fullName evidence="1">Glutathione S-transferase</fullName>
    </submittedName>
</protein>
<evidence type="ECO:0000313" key="2">
    <source>
        <dbReference type="Proteomes" id="UP000035287"/>
    </source>
</evidence>
<dbReference type="OrthoDB" id="9811242at2"/>
<dbReference type="FunFam" id="3.40.30.10:FF:000331">
    <property type="entry name" value="Glutathione S-transferase"/>
    <property type="match status" value="1"/>
</dbReference>
<accession>A0A0G3XDH8</accession>
<dbReference type="KEGG" id="cna:AB433_03455"/>
<sequence>MPQVSDSEIVITGFEWVPPFAKGFVRDLRARWACEEGGIDYSTRLISAMKRPEWFYAEQPWGQVPVLQDGELTLFESGAILVHLGEKCGLLPASGQARADALSWTFAGLNSIEPTIFELSNVNTFSKGEEWADLRRPSLEENAAKRFDRLATAMEGREWLAGDFSIADITIATVLREADGNGLVQSRPVLSAYLDRAVSRPAFKAALDAQLADFDDTLAPQKTEA</sequence>
<dbReference type="InterPro" id="IPR040079">
    <property type="entry name" value="Glutathione_S-Trfase"/>
</dbReference>
<dbReference type="InterPro" id="IPR010987">
    <property type="entry name" value="Glutathione-S-Trfase_C-like"/>
</dbReference>
<dbReference type="InterPro" id="IPR036282">
    <property type="entry name" value="Glutathione-S-Trfase_C_sf"/>
</dbReference>
<keyword evidence="1" id="KW-0808">Transferase</keyword>
<dbReference type="PANTHER" id="PTHR44051">
    <property type="entry name" value="GLUTATHIONE S-TRANSFERASE-RELATED"/>
    <property type="match status" value="1"/>
</dbReference>
<dbReference type="CDD" id="cd03046">
    <property type="entry name" value="GST_N_GTT1_like"/>
    <property type="match status" value="1"/>
</dbReference>
<dbReference type="CDD" id="cd03207">
    <property type="entry name" value="GST_C_8"/>
    <property type="match status" value="1"/>
</dbReference>
<dbReference type="PROSITE" id="PS50404">
    <property type="entry name" value="GST_NTER"/>
    <property type="match status" value="1"/>
</dbReference>
<name>A0A0G3XDH8_9SPHN</name>
<dbReference type="SFLD" id="SFLDS00019">
    <property type="entry name" value="Glutathione_Transferase_(cytos"/>
    <property type="match status" value="1"/>
</dbReference>
<organism evidence="1 2">
    <name type="scientific">Croceicoccus naphthovorans</name>
    <dbReference type="NCBI Taxonomy" id="1348774"/>
    <lineage>
        <taxon>Bacteria</taxon>
        <taxon>Pseudomonadati</taxon>
        <taxon>Pseudomonadota</taxon>
        <taxon>Alphaproteobacteria</taxon>
        <taxon>Sphingomonadales</taxon>
        <taxon>Erythrobacteraceae</taxon>
        <taxon>Croceicoccus</taxon>
    </lineage>
</organism>
<keyword evidence="2" id="KW-1185">Reference proteome</keyword>
<dbReference type="InterPro" id="IPR004045">
    <property type="entry name" value="Glutathione_S-Trfase_N"/>
</dbReference>
<gene>
    <name evidence="1" type="ORF">AB433_03455</name>
</gene>
<dbReference type="SUPFAM" id="SSF52833">
    <property type="entry name" value="Thioredoxin-like"/>
    <property type="match status" value="1"/>
</dbReference>
<dbReference type="Gene3D" id="3.40.30.10">
    <property type="entry name" value="Glutaredoxin"/>
    <property type="match status" value="1"/>
</dbReference>
<reference evidence="1 2" key="1">
    <citation type="submission" date="2015-06" db="EMBL/GenBank/DDBJ databases">
        <authorList>
            <person name="Zeng Y."/>
            <person name="Huang Y."/>
        </authorList>
    </citation>
    <scope>NUCLEOTIDE SEQUENCE [LARGE SCALE GENOMIC DNA]</scope>
    <source>
        <strain evidence="1 2">PQ-2</strain>
    </source>
</reference>
<dbReference type="PANTHER" id="PTHR44051:SF8">
    <property type="entry name" value="GLUTATHIONE S-TRANSFERASE GSTA"/>
    <property type="match status" value="1"/>
</dbReference>
<dbReference type="Proteomes" id="UP000035287">
    <property type="component" value="Chromosome"/>
</dbReference>
<dbReference type="AlphaFoldDB" id="A0A0G3XDH8"/>
<proteinExistence type="predicted"/>
<dbReference type="SFLD" id="SFLDG00358">
    <property type="entry name" value="Main_(cytGST)"/>
    <property type="match status" value="1"/>
</dbReference>
<dbReference type="EMBL" id="CP011770">
    <property type="protein sequence ID" value="AKM09242.1"/>
    <property type="molecule type" value="Genomic_DNA"/>
</dbReference>
<dbReference type="PROSITE" id="PS50405">
    <property type="entry name" value="GST_CTER"/>
    <property type="match status" value="1"/>
</dbReference>
<dbReference type="Gene3D" id="1.20.1050.10">
    <property type="match status" value="1"/>
</dbReference>
<dbReference type="RefSeq" id="WP_047819933.1">
    <property type="nucleotide sequence ID" value="NZ_CP011770.1"/>
</dbReference>